<protein>
    <submittedName>
        <fullName evidence="1">Uncharacterized protein</fullName>
    </submittedName>
</protein>
<proteinExistence type="predicted"/>
<evidence type="ECO:0000313" key="1">
    <source>
        <dbReference type="EMBL" id="NNH75007.1"/>
    </source>
</evidence>
<reference evidence="1 2" key="1">
    <citation type="submission" date="2020-05" db="EMBL/GenBank/DDBJ databases">
        <title>MicrobeNet Type strains.</title>
        <authorList>
            <person name="Nicholson A.C."/>
        </authorList>
    </citation>
    <scope>NUCLEOTIDE SEQUENCE [LARGE SCALE GENOMIC DNA]</scope>
    <source>
        <strain evidence="1 2">JCM 3224</strain>
    </source>
</reference>
<name>A0A849CF05_9NOCA</name>
<evidence type="ECO:0000313" key="2">
    <source>
        <dbReference type="Proteomes" id="UP000586827"/>
    </source>
</evidence>
<dbReference type="EMBL" id="JABELX010000018">
    <property type="protein sequence ID" value="NNH75007.1"/>
    <property type="molecule type" value="Genomic_DNA"/>
</dbReference>
<accession>A0A849CF05</accession>
<dbReference type="RefSeq" id="WP_067526976.1">
    <property type="nucleotide sequence ID" value="NZ_JABELX010000018.1"/>
</dbReference>
<dbReference type="AlphaFoldDB" id="A0A849CF05"/>
<sequence>MSLPMVGLGAAAPAGDELGGCHKGNVLTGVRVPGTGSVGQSVRRAADLWECSSPLLPGIVSGHFSAELPWLGFGAPTSGAFTWSDGTVSTVTGLPNTFWTITSGTADGHVVRFDLVTEMNGDWYYTDNSMAIESLSFLR</sequence>
<keyword evidence="2" id="KW-1185">Reference proteome</keyword>
<organism evidence="1 2">
    <name type="scientific">Nocardia uniformis</name>
    <dbReference type="NCBI Taxonomy" id="53432"/>
    <lineage>
        <taxon>Bacteria</taxon>
        <taxon>Bacillati</taxon>
        <taxon>Actinomycetota</taxon>
        <taxon>Actinomycetes</taxon>
        <taxon>Mycobacteriales</taxon>
        <taxon>Nocardiaceae</taxon>
        <taxon>Nocardia</taxon>
    </lineage>
</organism>
<gene>
    <name evidence="1" type="ORF">HLB23_35030</name>
</gene>
<dbReference type="Proteomes" id="UP000586827">
    <property type="component" value="Unassembled WGS sequence"/>
</dbReference>
<comment type="caution">
    <text evidence="1">The sequence shown here is derived from an EMBL/GenBank/DDBJ whole genome shotgun (WGS) entry which is preliminary data.</text>
</comment>